<dbReference type="RefSeq" id="WP_115496487.1">
    <property type="nucleotide sequence ID" value="NZ_QRBE01000010.1"/>
</dbReference>
<dbReference type="PROSITE" id="PS51084">
    <property type="entry name" value="HIT_2"/>
    <property type="match status" value="1"/>
</dbReference>
<dbReference type="AlphaFoldDB" id="A0A370WUM6"/>
<organism evidence="3 4">
    <name type="scientific">Dyella monticola</name>
    <dbReference type="NCBI Taxonomy" id="1927958"/>
    <lineage>
        <taxon>Bacteria</taxon>
        <taxon>Pseudomonadati</taxon>
        <taxon>Pseudomonadota</taxon>
        <taxon>Gammaproteobacteria</taxon>
        <taxon>Lysobacterales</taxon>
        <taxon>Rhodanobacteraceae</taxon>
        <taxon>Dyella</taxon>
    </lineage>
</organism>
<sequence length="139" mass="15406">MSGGFVLDSRLEADTRHLTSLPLCDVRLMNDARFPWLVLVPRQPQLVELLDLSDEASATLWKEIRHIAAVLREIVPCDKINIGALGNIVRQLHIHIVARKEGDAAWPGPVWGSGRAQPYGADDLHSLAERLKRAMDVSG</sequence>
<dbReference type="OrthoDB" id="9799145at2"/>
<comment type="caution">
    <text evidence="3">The sequence shown here is derived from an EMBL/GenBank/DDBJ whole genome shotgun (WGS) entry which is preliminary data.</text>
</comment>
<protein>
    <submittedName>
        <fullName evidence="3">HIT domain-containing protein</fullName>
    </submittedName>
</protein>
<dbReference type="Proteomes" id="UP000254258">
    <property type="component" value="Unassembled WGS sequence"/>
</dbReference>
<feature type="domain" description="HIT" evidence="2">
    <location>
        <begin position="37"/>
        <end position="106"/>
    </location>
</feature>
<evidence type="ECO:0000256" key="1">
    <source>
        <dbReference type="PROSITE-ProRule" id="PRU00464"/>
    </source>
</evidence>
<evidence type="ECO:0000313" key="3">
    <source>
        <dbReference type="EMBL" id="RDS79854.1"/>
    </source>
</evidence>
<keyword evidence="4" id="KW-1185">Reference proteome</keyword>
<gene>
    <name evidence="3" type="ORF">DWU98_15530</name>
</gene>
<proteinExistence type="predicted"/>
<dbReference type="GO" id="GO:0003824">
    <property type="term" value="F:catalytic activity"/>
    <property type="evidence" value="ECO:0007669"/>
    <property type="project" value="InterPro"/>
</dbReference>
<evidence type="ECO:0000313" key="4">
    <source>
        <dbReference type="Proteomes" id="UP000254258"/>
    </source>
</evidence>
<dbReference type="InterPro" id="IPR011146">
    <property type="entry name" value="HIT-like"/>
</dbReference>
<dbReference type="InterPro" id="IPR036265">
    <property type="entry name" value="HIT-like_sf"/>
</dbReference>
<dbReference type="EMBL" id="QRBE01000010">
    <property type="protein sequence ID" value="RDS79854.1"/>
    <property type="molecule type" value="Genomic_DNA"/>
</dbReference>
<accession>A0A370WUM6</accession>
<dbReference type="PIRSF" id="PIRSF000714">
    <property type="entry name" value="HIT"/>
    <property type="match status" value="1"/>
</dbReference>
<dbReference type="InterPro" id="IPR026026">
    <property type="entry name" value="HIT_Hint"/>
</dbReference>
<reference evidence="3 4" key="1">
    <citation type="submission" date="2018-07" db="EMBL/GenBank/DDBJ databases">
        <title>Dyella monticola sp. nov. and Dyella psychrodurans sp. nov. isolated from monsoon evergreen broad-leaved forest soil of Dinghu Mountain, China.</title>
        <authorList>
            <person name="Gao Z."/>
            <person name="Qiu L."/>
        </authorList>
    </citation>
    <scope>NUCLEOTIDE SEQUENCE [LARGE SCALE GENOMIC DNA]</scope>
    <source>
        <strain evidence="3 4">4G-K06</strain>
    </source>
</reference>
<name>A0A370WUM6_9GAMM</name>
<dbReference type="SUPFAM" id="SSF54197">
    <property type="entry name" value="HIT-like"/>
    <property type="match status" value="1"/>
</dbReference>
<dbReference type="Gene3D" id="3.30.428.10">
    <property type="entry name" value="HIT-like"/>
    <property type="match status" value="1"/>
</dbReference>
<dbReference type="Pfam" id="PF01230">
    <property type="entry name" value="HIT"/>
    <property type="match status" value="1"/>
</dbReference>
<comment type="caution">
    <text evidence="1">Lacks conserved residue(s) required for the propagation of feature annotation.</text>
</comment>
<evidence type="ECO:0000259" key="2">
    <source>
        <dbReference type="PROSITE" id="PS51084"/>
    </source>
</evidence>